<keyword evidence="4 6" id="KW-0238">DNA-binding</keyword>
<dbReference type="PROSITE" id="PS01063">
    <property type="entry name" value="SIGMA70_ECF"/>
    <property type="match status" value="1"/>
</dbReference>
<dbReference type="NCBIfam" id="NF009169">
    <property type="entry name" value="PRK12516.1"/>
    <property type="match status" value="1"/>
</dbReference>
<comment type="similarity">
    <text evidence="1 6">Belongs to the sigma-70 factor family. ECF subfamily.</text>
</comment>
<dbReference type="SUPFAM" id="SSF88946">
    <property type="entry name" value="Sigma2 domain of RNA polymerase sigma factors"/>
    <property type="match status" value="1"/>
</dbReference>
<dbReference type="PANTHER" id="PTHR43133:SF25">
    <property type="entry name" value="RNA POLYMERASE SIGMA FACTOR RFAY-RELATED"/>
    <property type="match status" value="1"/>
</dbReference>
<dbReference type="InterPro" id="IPR000838">
    <property type="entry name" value="RNA_pol_sigma70_ECF_CS"/>
</dbReference>
<organism evidence="9 10">
    <name type="scientific">Notoacmeibacter marinus</name>
    <dbReference type="NCBI Taxonomy" id="1876515"/>
    <lineage>
        <taxon>Bacteria</taxon>
        <taxon>Pseudomonadati</taxon>
        <taxon>Pseudomonadota</taxon>
        <taxon>Alphaproteobacteria</taxon>
        <taxon>Hyphomicrobiales</taxon>
        <taxon>Notoacmeibacteraceae</taxon>
        <taxon>Notoacmeibacter</taxon>
    </lineage>
</organism>
<dbReference type="InterPro" id="IPR014284">
    <property type="entry name" value="RNA_pol_sigma-70_dom"/>
</dbReference>
<evidence type="ECO:0000313" key="10">
    <source>
        <dbReference type="Proteomes" id="UP000215405"/>
    </source>
</evidence>
<dbReference type="AlphaFoldDB" id="A0A231UX12"/>
<dbReference type="NCBIfam" id="TIGR02937">
    <property type="entry name" value="sigma70-ECF"/>
    <property type="match status" value="1"/>
</dbReference>
<keyword evidence="2 6" id="KW-0805">Transcription regulation</keyword>
<feature type="domain" description="RNA polymerase sigma-70 region 2" evidence="7">
    <location>
        <begin position="29"/>
        <end position="92"/>
    </location>
</feature>
<dbReference type="GO" id="GO:0006352">
    <property type="term" value="P:DNA-templated transcription initiation"/>
    <property type="evidence" value="ECO:0007669"/>
    <property type="project" value="InterPro"/>
</dbReference>
<evidence type="ECO:0000256" key="3">
    <source>
        <dbReference type="ARBA" id="ARBA00023082"/>
    </source>
</evidence>
<dbReference type="EMBL" id="NBYO01000002">
    <property type="protein sequence ID" value="OXT00434.1"/>
    <property type="molecule type" value="Genomic_DNA"/>
</dbReference>
<evidence type="ECO:0000313" key="9">
    <source>
        <dbReference type="EMBL" id="OXT00434.1"/>
    </source>
</evidence>
<dbReference type="InterPro" id="IPR036388">
    <property type="entry name" value="WH-like_DNA-bd_sf"/>
</dbReference>
<reference evidence="10" key="1">
    <citation type="journal article" date="2017" name="Int. J. Syst. Evol. Microbiol.">
        <title>Notoacmeibacter marinus gen. nov., sp. nov., isolated from the gut of a limpet and proposal of Notoacmeibacteraceae fam. nov. in the order Rhizobiales of the class Alphaproteobacteria.</title>
        <authorList>
            <person name="Huang Z."/>
            <person name="Guo F."/>
            <person name="Lai Q."/>
        </authorList>
    </citation>
    <scope>NUCLEOTIDE SEQUENCE [LARGE SCALE GENOMIC DNA]</scope>
    <source>
        <strain evidence="10">XMTR2A4</strain>
    </source>
</reference>
<dbReference type="CDD" id="cd06171">
    <property type="entry name" value="Sigma70_r4"/>
    <property type="match status" value="1"/>
</dbReference>
<dbReference type="Gene3D" id="1.10.1740.10">
    <property type="match status" value="1"/>
</dbReference>
<keyword evidence="10" id="KW-1185">Reference proteome</keyword>
<dbReference type="GO" id="GO:0003677">
    <property type="term" value="F:DNA binding"/>
    <property type="evidence" value="ECO:0007669"/>
    <property type="project" value="UniProtKB-KW"/>
</dbReference>
<protein>
    <recommendedName>
        <fullName evidence="6">RNA polymerase sigma factor</fullName>
    </recommendedName>
</protein>
<dbReference type="PANTHER" id="PTHR43133">
    <property type="entry name" value="RNA POLYMERASE ECF-TYPE SIGMA FACTO"/>
    <property type="match status" value="1"/>
</dbReference>
<dbReference type="InterPro" id="IPR007627">
    <property type="entry name" value="RNA_pol_sigma70_r2"/>
</dbReference>
<dbReference type="InterPro" id="IPR013249">
    <property type="entry name" value="RNA_pol_sigma70_r4_t2"/>
</dbReference>
<dbReference type="Gene3D" id="1.10.10.10">
    <property type="entry name" value="Winged helix-like DNA-binding domain superfamily/Winged helix DNA-binding domain"/>
    <property type="match status" value="1"/>
</dbReference>
<evidence type="ECO:0000256" key="5">
    <source>
        <dbReference type="ARBA" id="ARBA00023163"/>
    </source>
</evidence>
<comment type="caution">
    <text evidence="9">The sequence shown here is derived from an EMBL/GenBank/DDBJ whole genome shotgun (WGS) entry which is preliminary data.</text>
</comment>
<dbReference type="InterPro" id="IPR039425">
    <property type="entry name" value="RNA_pol_sigma-70-like"/>
</dbReference>
<dbReference type="Proteomes" id="UP000215405">
    <property type="component" value="Unassembled WGS sequence"/>
</dbReference>
<dbReference type="RefSeq" id="WP_094077261.1">
    <property type="nucleotide sequence ID" value="NZ_NBYO01000002.1"/>
</dbReference>
<evidence type="ECO:0000256" key="6">
    <source>
        <dbReference type="RuleBase" id="RU000716"/>
    </source>
</evidence>
<evidence type="ECO:0000256" key="4">
    <source>
        <dbReference type="ARBA" id="ARBA00023125"/>
    </source>
</evidence>
<dbReference type="InterPro" id="IPR013325">
    <property type="entry name" value="RNA_pol_sigma_r2"/>
</dbReference>
<dbReference type="OrthoDB" id="9803470at2"/>
<evidence type="ECO:0000259" key="8">
    <source>
        <dbReference type="Pfam" id="PF08281"/>
    </source>
</evidence>
<evidence type="ECO:0000256" key="2">
    <source>
        <dbReference type="ARBA" id="ARBA00023015"/>
    </source>
</evidence>
<sequence length="198" mass="21800">MTTDKAKNKTGAEESVSESSAFKRDLLATLPSLRAFAISLIGRHDKADDLVQETIMKAWAKQESFEAGTNIKAWLFTILRNEFYSQMRKRGREIQDSEGTYTESLSTHPEQYGSLDLKDFRKALDQLPADQREAIILIGASGFAYEEAAEICGCAVGTIKSRVSRARTRLQEMLGVAGEGDYGPDAGNAAVTSRAFIH</sequence>
<dbReference type="GO" id="GO:0016987">
    <property type="term" value="F:sigma factor activity"/>
    <property type="evidence" value="ECO:0007669"/>
    <property type="project" value="UniProtKB-KW"/>
</dbReference>
<evidence type="ECO:0000259" key="7">
    <source>
        <dbReference type="Pfam" id="PF04542"/>
    </source>
</evidence>
<dbReference type="Pfam" id="PF08281">
    <property type="entry name" value="Sigma70_r4_2"/>
    <property type="match status" value="1"/>
</dbReference>
<proteinExistence type="inferred from homology"/>
<name>A0A231UX12_9HYPH</name>
<accession>A0A231UX12</accession>
<dbReference type="InterPro" id="IPR013324">
    <property type="entry name" value="RNA_pol_sigma_r3/r4-like"/>
</dbReference>
<dbReference type="SUPFAM" id="SSF88659">
    <property type="entry name" value="Sigma3 and sigma4 domains of RNA polymerase sigma factors"/>
    <property type="match status" value="1"/>
</dbReference>
<keyword evidence="3 6" id="KW-0731">Sigma factor</keyword>
<feature type="domain" description="RNA polymerase sigma factor 70 region 4 type 2" evidence="8">
    <location>
        <begin position="119"/>
        <end position="170"/>
    </location>
</feature>
<keyword evidence="5 6" id="KW-0804">Transcription</keyword>
<evidence type="ECO:0000256" key="1">
    <source>
        <dbReference type="ARBA" id="ARBA00010641"/>
    </source>
</evidence>
<dbReference type="NCBIfam" id="NF009199">
    <property type="entry name" value="PRK12547.1"/>
    <property type="match status" value="1"/>
</dbReference>
<dbReference type="Pfam" id="PF04542">
    <property type="entry name" value="Sigma70_r2"/>
    <property type="match status" value="1"/>
</dbReference>
<gene>
    <name evidence="9" type="ORF">B7H23_09905</name>
</gene>